<keyword evidence="1" id="KW-0812">Transmembrane</keyword>
<feature type="transmembrane region" description="Helical" evidence="1">
    <location>
        <begin position="66"/>
        <end position="89"/>
    </location>
</feature>
<gene>
    <name evidence="2" type="ORF">ACFQE5_23095</name>
</gene>
<evidence type="ECO:0000313" key="2">
    <source>
        <dbReference type="EMBL" id="MFC5997103.1"/>
    </source>
</evidence>
<proteinExistence type="predicted"/>
<keyword evidence="1" id="KW-0472">Membrane</keyword>
<comment type="caution">
    <text evidence="2">The sequence shown here is derived from an EMBL/GenBank/DDBJ whole genome shotgun (WGS) entry which is preliminary data.</text>
</comment>
<evidence type="ECO:0008006" key="4">
    <source>
        <dbReference type="Google" id="ProtNLM"/>
    </source>
</evidence>
<reference evidence="3" key="1">
    <citation type="journal article" date="2019" name="Int. J. Syst. Evol. Microbiol.">
        <title>The Global Catalogue of Microorganisms (GCM) 10K type strain sequencing project: providing services to taxonomists for standard genome sequencing and annotation.</title>
        <authorList>
            <consortium name="The Broad Institute Genomics Platform"/>
            <consortium name="The Broad Institute Genome Sequencing Center for Infectious Disease"/>
            <person name="Wu L."/>
            <person name="Ma J."/>
        </authorList>
    </citation>
    <scope>NUCLEOTIDE SEQUENCE [LARGE SCALE GENOMIC DNA]</scope>
    <source>
        <strain evidence="3">CCM 8391</strain>
    </source>
</reference>
<evidence type="ECO:0000256" key="1">
    <source>
        <dbReference type="SAM" id="Phobius"/>
    </source>
</evidence>
<protein>
    <recommendedName>
        <fullName evidence="4">DUF3618 domain-containing protein</fullName>
    </recommendedName>
</protein>
<keyword evidence="3" id="KW-1185">Reference proteome</keyword>
<name>A0ABW1J881_9PSEU</name>
<dbReference type="Proteomes" id="UP001596302">
    <property type="component" value="Unassembled WGS sequence"/>
</dbReference>
<accession>A0ABW1J881</accession>
<keyword evidence="1" id="KW-1133">Transmembrane helix</keyword>
<dbReference type="EMBL" id="JBHSQW010000044">
    <property type="protein sequence ID" value="MFC5997103.1"/>
    <property type="molecule type" value="Genomic_DNA"/>
</dbReference>
<sequence length="91" mass="9788">MITPAPDYAALSDRLVRVETKLDMVIDRLDGSHDDHEDRIRALEQRPNPAVIAVDHESRLRRLERAVWVASGVALVGGGLVGGVVGPLLGG</sequence>
<organism evidence="2 3">
    <name type="scientific">Pseudonocardia hispaniensis</name>
    <dbReference type="NCBI Taxonomy" id="904933"/>
    <lineage>
        <taxon>Bacteria</taxon>
        <taxon>Bacillati</taxon>
        <taxon>Actinomycetota</taxon>
        <taxon>Actinomycetes</taxon>
        <taxon>Pseudonocardiales</taxon>
        <taxon>Pseudonocardiaceae</taxon>
        <taxon>Pseudonocardia</taxon>
    </lineage>
</organism>
<evidence type="ECO:0000313" key="3">
    <source>
        <dbReference type="Proteomes" id="UP001596302"/>
    </source>
</evidence>
<dbReference type="RefSeq" id="WP_379588029.1">
    <property type="nucleotide sequence ID" value="NZ_JBHSQW010000044.1"/>
</dbReference>